<feature type="compositionally biased region" description="Low complexity" evidence="1">
    <location>
        <begin position="170"/>
        <end position="182"/>
    </location>
</feature>
<dbReference type="Proteomes" id="UP000235145">
    <property type="component" value="Unassembled WGS sequence"/>
</dbReference>
<name>A0A9R1XKI0_LACSA</name>
<feature type="region of interest" description="Disordered" evidence="1">
    <location>
        <begin position="163"/>
        <end position="187"/>
    </location>
</feature>
<organism evidence="2 3">
    <name type="scientific">Lactuca sativa</name>
    <name type="common">Garden lettuce</name>
    <dbReference type="NCBI Taxonomy" id="4236"/>
    <lineage>
        <taxon>Eukaryota</taxon>
        <taxon>Viridiplantae</taxon>
        <taxon>Streptophyta</taxon>
        <taxon>Embryophyta</taxon>
        <taxon>Tracheophyta</taxon>
        <taxon>Spermatophyta</taxon>
        <taxon>Magnoliopsida</taxon>
        <taxon>eudicotyledons</taxon>
        <taxon>Gunneridae</taxon>
        <taxon>Pentapetalae</taxon>
        <taxon>asterids</taxon>
        <taxon>campanulids</taxon>
        <taxon>Asterales</taxon>
        <taxon>Asteraceae</taxon>
        <taxon>Cichorioideae</taxon>
        <taxon>Cichorieae</taxon>
        <taxon>Lactucinae</taxon>
        <taxon>Lactuca</taxon>
    </lineage>
</organism>
<protein>
    <submittedName>
        <fullName evidence="2">Uncharacterized protein</fullName>
    </submittedName>
</protein>
<comment type="caution">
    <text evidence="2">The sequence shown here is derived from an EMBL/GenBank/DDBJ whole genome shotgun (WGS) entry which is preliminary data.</text>
</comment>
<reference evidence="2 3" key="1">
    <citation type="journal article" date="2017" name="Nat. Commun.">
        <title>Genome assembly with in vitro proximity ligation data and whole-genome triplication in lettuce.</title>
        <authorList>
            <person name="Reyes-Chin-Wo S."/>
            <person name="Wang Z."/>
            <person name="Yang X."/>
            <person name="Kozik A."/>
            <person name="Arikit S."/>
            <person name="Song C."/>
            <person name="Xia L."/>
            <person name="Froenicke L."/>
            <person name="Lavelle D.O."/>
            <person name="Truco M.J."/>
            <person name="Xia R."/>
            <person name="Zhu S."/>
            <person name="Xu C."/>
            <person name="Xu H."/>
            <person name="Xu X."/>
            <person name="Cox K."/>
            <person name="Korf I."/>
            <person name="Meyers B.C."/>
            <person name="Michelmore R.W."/>
        </authorList>
    </citation>
    <scope>NUCLEOTIDE SEQUENCE [LARGE SCALE GENOMIC DNA]</scope>
    <source>
        <strain evidence="3">cv. Salinas</strain>
        <tissue evidence="2">Seedlings</tissue>
    </source>
</reference>
<proteinExistence type="predicted"/>
<gene>
    <name evidence="2" type="ORF">LSAT_V11C300151300</name>
</gene>
<dbReference type="EMBL" id="NBSK02000003">
    <property type="protein sequence ID" value="KAJ0216516.1"/>
    <property type="molecule type" value="Genomic_DNA"/>
</dbReference>
<dbReference type="Gramene" id="rna-gnl|WGS:NBSK|LSAT_3X124501_mrna">
    <property type="protein sequence ID" value="cds-PLY88200.1"/>
    <property type="gene ID" value="gene-LSAT_3X124501"/>
</dbReference>
<accession>A0A9R1XKI0</accession>
<evidence type="ECO:0000256" key="1">
    <source>
        <dbReference type="SAM" id="MobiDB-lite"/>
    </source>
</evidence>
<sequence>MKSTLIEPGSMAQNIQSTFIETSPVIQERLSSFPELTSMDQDVQSPIVEEVIPLEGAQASGSLFETPELDISKGKSKLPESEFVNVIQLQNRVFDLEQNSTEKDLIIGKHDIQISNIEKESSDKYSKISELQANLGGLIALFFDLKQCLFQKSCDEFQPLSAEGEKITASSSGPSDPTSQSSNERTARLTQDANLDSFLSSVSLSS</sequence>
<evidence type="ECO:0000313" key="3">
    <source>
        <dbReference type="Proteomes" id="UP000235145"/>
    </source>
</evidence>
<evidence type="ECO:0000313" key="2">
    <source>
        <dbReference type="EMBL" id="KAJ0216516.1"/>
    </source>
</evidence>
<dbReference type="AlphaFoldDB" id="A0A9R1XKI0"/>
<keyword evidence="3" id="KW-1185">Reference proteome</keyword>